<keyword evidence="2" id="KW-1003">Cell membrane</keyword>
<proteinExistence type="predicted"/>
<evidence type="ECO:0000313" key="8">
    <source>
        <dbReference type="Proteomes" id="UP000095229"/>
    </source>
</evidence>
<evidence type="ECO:0000256" key="1">
    <source>
        <dbReference type="ARBA" id="ARBA00004141"/>
    </source>
</evidence>
<comment type="subcellular location">
    <subcellularLocation>
        <location evidence="1">Membrane</location>
        <topology evidence="1">Multi-pass membrane protein</topology>
    </subcellularLocation>
</comment>
<feature type="transmembrane region" description="Helical" evidence="6">
    <location>
        <begin position="260"/>
        <end position="278"/>
    </location>
</feature>
<dbReference type="Gene3D" id="1.10.357.140">
    <property type="entry name" value="UbiA prenyltransferase"/>
    <property type="match status" value="1"/>
</dbReference>
<keyword evidence="7" id="KW-0328">Glycosyltransferase</keyword>
<evidence type="ECO:0000256" key="5">
    <source>
        <dbReference type="ARBA" id="ARBA00023136"/>
    </source>
</evidence>
<name>A0A1E5JP88_9GAMM</name>
<gene>
    <name evidence="7" type="ORF">lpari_02671</name>
</gene>
<dbReference type="Proteomes" id="UP000095229">
    <property type="component" value="Unassembled WGS sequence"/>
</dbReference>
<dbReference type="Pfam" id="PF01040">
    <property type="entry name" value="UbiA"/>
    <property type="match status" value="1"/>
</dbReference>
<feature type="transmembrane region" description="Helical" evidence="6">
    <location>
        <begin position="228"/>
        <end position="254"/>
    </location>
</feature>
<dbReference type="PATRIC" id="fig|45071.6.peg.3546"/>
<sequence>MKDIFGVMLTSPRLYFTGTEKVTELINDMKKVSFMERLKHLFMLLRVSHWAKAVFVMLGFCYTPIPGYFIPALLASLAFCLISSAVYIYNDIEDRIEDSLHPHKRHRPLASGKVSLSEAIFMLFLLLVTGLTLGWLISKKLAIILSVYLVINIAYNHLFKLIPIIDVLCIAAGFMLRVLAGTLGIGLPISTWLITAVTLLSLFIALNKRQMEMQLGLKHATRKVLKKYNPLVLHWLIVTIGLASFITYVFYIVYVRDESFYFMLTVPFAAIALWRFAWLARQNIENDDPVIVFLSDQLSRINLWCFVILTFMALAQ</sequence>
<keyword evidence="3 6" id="KW-0812">Transmembrane</keyword>
<dbReference type="STRING" id="45071.Lpar_3285"/>
<organism evidence="7 8">
    <name type="scientific">Legionella parisiensis</name>
    <dbReference type="NCBI Taxonomy" id="45071"/>
    <lineage>
        <taxon>Bacteria</taxon>
        <taxon>Pseudomonadati</taxon>
        <taxon>Pseudomonadota</taxon>
        <taxon>Gammaproteobacteria</taxon>
        <taxon>Legionellales</taxon>
        <taxon>Legionellaceae</taxon>
        <taxon>Legionella</taxon>
    </lineage>
</organism>
<evidence type="ECO:0000256" key="4">
    <source>
        <dbReference type="ARBA" id="ARBA00022989"/>
    </source>
</evidence>
<evidence type="ECO:0000313" key="7">
    <source>
        <dbReference type="EMBL" id="OEH46332.1"/>
    </source>
</evidence>
<dbReference type="AlphaFoldDB" id="A0A1E5JP88"/>
<evidence type="ECO:0000256" key="6">
    <source>
        <dbReference type="SAM" id="Phobius"/>
    </source>
</evidence>
<evidence type="ECO:0000256" key="2">
    <source>
        <dbReference type="ARBA" id="ARBA00022475"/>
    </source>
</evidence>
<keyword evidence="4 6" id="KW-1133">Transmembrane helix</keyword>
<evidence type="ECO:0000256" key="3">
    <source>
        <dbReference type="ARBA" id="ARBA00022692"/>
    </source>
</evidence>
<dbReference type="NCBIfam" id="NF008977">
    <property type="entry name" value="PRK12324.1-2"/>
    <property type="match status" value="1"/>
</dbReference>
<feature type="transmembrane region" description="Helical" evidence="6">
    <location>
        <begin position="290"/>
        <end position="315"/>
    </location>
</feature>
<dbReference type="EMBL" id="LSOG01000069">
    <property type="protein sequence ID" value="OEH46332.1"/>
    <property type="molecule type" value="Genomic_DNA"/>
</dbReference>
<keyword evidence="7" id="KW-0808">Transferase</keyword>
<comment type="caution">
    <text evidence="7">The sequence shown here is derived from an EMBL/GenBank/DDBJ whole genome shotgun (WGS) entry which is preliminary data.</text>
</comment>
<dbReference type="GO" id="GO:0016765">
    <property type="term" value="F:transferase activity, transferring alkyl or aryl (other than methyl) groups"/>
    <property type="evidence" value="ECO:0007669"/>
    <property type="project" value="InterPro"/>
</dbReference>
<accession>A0A1E5JP88</accession>
<dbReference type="CDD" id="cd13963">
    <property type="entry name" value="PT_UbiA_2"/>
    <property type="match status" value="1"/>
</dbReference>
<keyword evidence="5 6" id="KW-0472">Membrane</keyword>
<reference evidence="7 8" key="1">
    <citation type="submission" date="2016-02" db="EMBL/GenBank/DDBJ databases">
        <title>Secondary metabolites in Legionella.</title>
        <authorList>
            <person name="Tobias N.J."/>
            <person name="Bode H.B."/>
        </authorList>
    </citation>
    <scope>NUCLEOTIDE SEQUENCE [LARGE SCALE GENOMIC DNA]</scope>
    <source>
        <strain evidence="7 8">DSM 19216</strain>
    </source>
</reference>
<feature type="transmembrane region" description="Helical" evidence="6">
    <location>
        <begin position="189"/>
        <end position="207"/>
    </location>
</feature>
<protein>
    <submittedName>
        <fullName evidence="7">Decaprenyl-phosphate phosphoribosyltransferase</fullName>
    </submittedName>
</protein>
<dbReference type="GO" id="GO:0016757">
    <property type="term" value="F:glycosyltransferase activity"/>
    <property type="evidence" value="ECO:0007669"/>
    <property type="project" value="UniProtKB-KW"/>
</dbReference>
<dbReference type="InterPro" id="IPR044878">
    <property type="entry name" value="UbiA_sf"/>
</dbReference>
<feature type="transmembrane region" description="Helical" evidence="6">
    <location>
        <begin position="110"/>
        <end position="135"/>
    </location>
</feature>
<dbReference type="GO" id="GO:0016020">
    <property type="term" value="C:membrane"/>
    <property type="evidence" value="ECO:0007669"/>
    <property type="project" value="UniProtKB-SubCell"/>
</dbReference>
<keyword evidence="8" id="KW-1185">Reference proteome</keyword>
<feature type="transmembrane region" description="Helical" evidence="6">
    <location>
        <begin position="165"/>
        <end position="183"/>
    </location>
</feature>
<dbReference type="InterPro" id="IPR000537">
    <property type="entry name" value="UbiA_prenyltransferase"/>
</dbReference>